<dbReference type="Proteomes" id="UP000026960">
    <property type="component" value="Chromosome 2"/>
</dbReference>
<evidence type="ECO:0000313" key="2">
    <source>
        <dbReference type="Proteomes" id="UP000026960"/>
    </source>
</evidence>
<evidence type="ECO:0000313" key="1">
    <source>
        <dbReference type="EnsemblPlants" id="OBART02G17230.1"/>
    </source>
</evidence>
<accession>A0A0D3F5C4</accession>
<dbReference type="PANTHER" id="PTHR46224:SF63">
    <property type="entry name" value="OS02G0493300 PROTEIN"/>
    <property type="match status" value="1"/>
</dbReference>
<organism evidence="1">
    <name type="scientific">Oryza barthii</name>
    <dbReference type="NCBI Taxonomy" id="65489"/>
    <lineage>
        <taxon>Eukaryota</taxon>
        <taxon>Viridiplantae</taxon>
        <taxon>Streptophyta</taxon>
        <taxon>Embryophyta</taxon>
        <taxon>Tracheophyta</taxon>
        <taxon>Spermatophyta</taxon>
        <taxon>Magnoliopsida</taxon>
        <taxon>Liliopsida</taxon>
        <taxon>Poales</taxon>
        <taxon>Poaceae</taxon>
        <taxon>BOP clade</taxon>
        <taxon>Oryzoideae</taxon>
        <taxon>Oryzeae</taxon>
        <taxon>Oryzinae</taxon>
        <taxon>Oryza</taxon>
    </lineage>
</organism>
<proteinExistence type="predicted"/>
<dbReference type="Gramene" id="OBART02G17230.1">
    <property type="protein sequence ID" value="OBART02G17230.1"/>
    <property type="gene ID" value="OBART02G17230"/>
</dbReference>
<dbReference type="PANTHER" id="PTHR46224">
    <property type="entry name" value="ANKYRIN REPEAT FAMILY PROTEIN"/>
    <property type="match status" value="1"/>
</dbReference>
<dbReference type="PaxDb" id="65489-OBART02G17230.1"/>
<protein>
    <submittedName>
        <fullName evidence="1">Uncharacterized protein</fullName>
    </submittedName>
</protein>
<dbReference type="eggNOG" id="KOG0548">
    <property type="taxonomic scope" value="Eukaryota"/>
</dbReference>
<keyword evidence="2" id="KW-1185">Reference proteome</keyword>
<dbReference type="InterPro" id="IPR051616">
    <property type="entry name" value="Cul2-RING_E3_ligase_SR"/>
</dbReference>
<dbReference type="Gene3D" id="1.25.40.10">
    <property type="entry name" value="Tetratricopeptide repeat domain"/>
    <property type="match status" value="1"/>
</dbReference>
<reference evidence="1" key="1">
    <citation type="journal article" date="2009" name="Rice">
        <title>De Novo Next Generation Sequencing of Plant Genomes.</title>
        <authorList>
            <person name="Rounsley S."/>
            <person name="Marri P.R."/>
            <person name="Yu Y."/>
            <person name="He R."/>
            <person name="Sisneros N."/>
            <person name="Goicoechea J.L."/>
            <person name="Lee S.J."/>
            <person name="Angelova A."/>
            <person name="Kudrna D."/>
            <person name="Luo M."/>
            <person name="Affourtit J."/>
            <person name="Desany B."/>
            <person name="Knight J."/>
            <person name="Niazi F."/>
            <person name="Egholm M."/>
            <person name="Wing R.A."/>
        </authorList>
    </citation>
    <scope>NUCLEOTIDE SEQUENCE [LARGE SCALE GENOMIC DNA]</scope>
    <source>
        <strain evidence="1">cv. IRGC 105608</strain>
    </source>
</reference>
<sequence length="120" mass="13433">MTHLQLLESVGISWILQANKALCLDFNDATLYSNRSLCFLHMGDGDKAYGDAYTCRMMRPDWPKACYRQGAALMLLKEYQKACDALLDGFKMDPGNSEIENALREAMESLKISDGAKLTT</sequence>
<dbReference type="STRING" id="65489.A0A0D3F5C4"/>
<dbReference type="HOGENOM" id="CLU_000134_44_4_1"/>
<dbReference type="SMART" id="SM00028">
    <property type="entry name" value="TPR"/>
    <property type="match status" value="2"/>
</dbReference>
<dbReference type="EnsemblPlants" id="OBART02G17230.1">
    <property type="protein sequence ID" value="OBART02G17230.1"/>
    <property type="gene ID" value="OBART02G17230"/>
</dbReference>
<dbReference type="SUPFAM" id="SSF48452">
    <property type="entry name" value="TPR-like"/>
    <property type="match status" value="1"/>
</dbReference>
<dbReference type="AlphaFoldDB" id="A0A0D3F5C4"/>
<dbReference type="InterPro" id="IPR019734">
    <property type="entry name" value="TPR_rpt"/>
</dbReference>
<name>A0A0D3F5C4_9ORYZ</name>
<reference evidence="1" key="2">
    <citation type="submission" date="2015-03" db="UniProtKB">
        <authorList>
            <consortium name="EnsemblPlants"/>
        </authorList>
    </citation>
    <scope>IDENTIFICATION</scope>
</reference>
<dbReference type="InterPro" id="IPR011990">
    <property type="entry name" value="TPR-like_helical_dom_sf"/>
</dbReference>